<dbReference type="PANTHER" id="PTHR42721:SF3">
    <property type="entry name" value="BETA-D-XYLOSIDASE 5-RELATED"/>
    <property type="match status" value="1"/>
</dbReference>
<name>A0A7J4XMA0_9BACE</name>
<accession>A0A7J4XMA0</accession>
<evidence type="ECO:0000259" key="4">
    <source>
        <dbReference type="SMART" id="SM01217"/>
    </source>
</evidence>
<dbReference type="Pfam" id="PF14310">
    <property type="entry name" value="Fn3-like"/>
    <property type="match status" value="1"/>
</dbReference>
<dbReference type="InterPro" id="IPR036881">
    <property type="entry name" value="Glyco_hydro_3_C_sf"/>
</dbReference>
<dbReference type="Proteomes" id="UP000422221">
    <property type="component" value="Unassembled WGS sequence"/>
</dbReference>
<organism evidence="5 6">
    <name type="scientific">Bacteroides salyersiae</name>
    <dbReference type="NCBI Taxonomy" id="291644"/>
    <lineage>
        <taxon>Bacteria</taxon>
        <taxon>Pseudomonadati</taxon>
        <taxon>Bacteroidota</taxon>
        <taxon>Bacteroidia</taxon>
        <taxon>Bacteroidales</taxon>
        <taxon>Bacteroidaceae</taxon>
        <taxon>Bacteroides</taxon>
    </lineage>
</organism>
<dbReference type="Gene3D" id="3.40.50.1700">
    <property type="entry name" value="Glycoside hydrolase family 3 C-terminal domain"/>
    <property type="match status" value="1"/>
</dbReference>
<dbReference type="InterPro" id="IPR026891">
    <property type="entry name" value="Fn3-like"/>
</dbReference>
<dbReference type="AlphaFoldDB" id="A0A7J4XMA0"/>
<evidence type="ECO:0000313" key="6">
    <source>
        <dbReference type="Proteomes" id="UP000422221"/>
    </source>
</evidence>
<reference evidence="5 6" key="1">
    <citation type="journal article" date="2019" name="Nat. Med.">
        <title>A library of human gut bacterial isolates paired with longitudinal multiomics data enables mechanistic microbiome research.</title>
        <authorList>
            <person name="Poyet M."/>
            <person name="Groussin M."/>
            <person name="Gibbons S.M."/>
            <person name="Avila-Pacheco J."/>
            <person name="Jiang X."/>
            <person name="Kearney S.M."/>
            <person name="Perrotta A.R."/>
            <person name="Berdy B."/>
            <person name="Zhao S."/>
            <person name="Lieberman T.D."/>
            <person name="Swanson P.K."/>
            <person name="Smith M."/>
            <person name="Roesemann S."/>
            <person name="Alexander J.E."/>
            <person name="Rich S.A."/>
            <person name="Livny J."/>
            <person name="Vlamakis H."/>
            <person name="Clish C."/>
            <person name="Bullock K."/>
            <person name="Deik A."/>
            <person name="Scott J."/>
            <person name="Pierce K.A."/>
            <person name="Xavier R.J."/>
            <person name="Alm E.J."/>
        </authorList>
    </citation>
    <scope>NUCLEOTIDE SEQUENCE [LARGE SCALE GENOMIC DNA]</scope>
    <source>
        <strain evidence="5 6">BIOML-A10</strain>
    </source>
</reference>
<dbReference type="InterPro" id="IPR044993">
    <property type="entry name" value="BXL"/>
</dbReference>
<dbReference type="SUPFAM" id="SSF51445">
    <property type="entry name" value="(Trans)glycosidases"/>
    <property type="match status" value="1"/>
</dbReference>
<dbReference type="InterPro" id="IPR017853">
    <property type="entry name" value="GH"/>
</dbReference>
<gene>
    <name evidence="5" type="ORF">F3F73_04195</name>
</gene>
<evidence type="ECO:0000256" key="1">
    <source>
        <dbReference type="ARBA" id="ARBA00005336"/>
    </source>
</evidence>
<evidence type="ECO:0000256" key="2">
    <source>
        <dbReference type="ARBA" id="ARBA00022729"/>
    </source>
</evidence>
<comment type="similarity">
    <text evidence="1">Belongs to the glycosyl hydrolase 3 family.</text>
</comment>
<sequence>MKKSRFLVLLGSLIVGANVLEQGSIDTETRMLKKARKIISQMTVEEKISQMMNEAPGIERLGIKPYDWWSEGLHGVARNGCATVFPVPIGIAATFDPNLIEQVGDVIATEGRAKYNVARQIGNYGRYAGLTYWSPNVNIFRDPRWGRGQETYGEDPYLTAEIGKAYVRGLQGNDPFFLKAAACAKHYAVHSGPEALRHEFNASPSKRDLFETYLPAFEALVKEAKVEAVMGAYNRVYGESASGSFFLLTDILRKKWGFKGHVVSDCGAVDDIYGGHKIAKDVAEASAIALKSGLNLNCGGSFHALKEALERKLITEVDLDNALMPLMMTRLKLGNLTDDDESPYKNISDSVIASYTHAMVAREVAQKSMVLLKNNNHTLPLKKDVKTIFVAGPYAADTYVMMGNYYGVSPRSNTFLQGIAAKVSGGTSINYKIGILPTTPNMNPADWTVGEVRAAEVAIVVIGLSGIDEGEEGDAIASSHRGDKQNLKLPEHQLKFLRDISRNRWNKLVTVITGGSPIDLEEVSELSDAVIMAWYPGQEGGMALGDLLFGDVSFSGRMPVTFPINSDWLPAFEDYNMQGRTYKYMTDNIMYPFGYGLTYGDVSYSDVKILNPKYDGKQEIHVQATLRNNGNNEVEEVVQLYLSAPGAGVITPISSLIGFKRVTLESHLSQTVEFIIKPDQLKMVMEDGSKNLLKGKYTIIVSGAAPCKRSKELGVGESKIDFEIW</sequence>
<dbReference type="InterPro" id="IPR036962">
    <property type="entry name" value="Glyco_hydro_3_N_sf"/>
</dbReference>
<dbReference type="Pfam" id="PF00933">
    <property type="entry name" value="Glyco_hydro_3"/>
    <property type="match status" value="1"/>
</dbReference>
<dbReference type="InterPro" id="IPR013783">
    <property type="entry name" value="Ig-like_fold"/>
</dbReference>
<dbReference type="PANTHER" id="PTHR42721">
    <property type="entry name" value="SUGAR HYDROLASE-RELATED"/>
    <property type="match status" value="1"/>
</dbReference>
<keyword evidence="3" id="KW-0378">Hydrolase</keyword>
<dbReference type="Gene3D" id="3.20.20.300">
    <property type="entry name" value="Glycoside hydrolase, family 3, N-terminal domain"/>
    <property type="match status" value="1"/>
</dbReference>
<dbReference type="GO" id="GO:0046556">
    <property type="term" value="F:alpha-L-arabinofuranosidase activity"/>
    <property type="evidence" value="ECO:0007669"/>
    <property type="project" value="TreeGrafter"/>
</dbReference>
<dbReference type="SUPFAM" id="SSF52279">
    <property type="entry name" value="Beta-D-glucan exohydrolase, C-terminal domain"/>
    <property type="match status" value="1"/>
</dbReference>
<proteinExistence type="inferred from homology"/>
<evidence type="ECO:0000313" key="5">
    <source>
        <dbReference type="EMBL" id="KAA3768508.1"/>
    </source>
</evidence>
<dbReference type="InterPro" id="IPR001764">
    <property type="entry name" value="Glyco_hydro_3_N"/>
</dbReference>
<dbReference type="Pfam" id="PF01915">
    <property type="entry name" value="Glyco_hydro_3_C"/>
    <property type="match status" value="1"/>
</dbReference>
<dbReference type="InterPro" id="IPR002772">
    <property type="entry name" value="Glyco_hydro_3_C"/>
</dbReference>
<dbReference type="GO" id="GO:0031222">
    <property type="term" value="P:arabinan catabolic process"/>
    <property type="evidence" value="ECO:0007669"/>
    <property type="project" value="TreeGrafter"/>
</dbReference>
<comment type="caution">
    <text evidence="5">The sequence shown here is derived from an EMBL/GenBank/DDBJ whole genome shotgun (WGS) entry which is preliminary data.</text>
</comment>
<dbReference type="RefSeq" id="WP_130058082.1">
    <property type="nucleotide sequence ID" value="NZ_JADNPJ010000003.1"/>
</dbReference>
<dbReference type="GO" id="GO:0045493">
    <property type="term" value="P:xylan catabolic process"/>
    <property type="evidence" value="ECO:0007669"/>
    <property type="project" value="InterPro"/>
</dbReference>
<dbReference type="GO" id="GO:0009044">
    <property type="term" value="F:xylan 1,4-beta-xylosidase activity"/>
    <property type="evidence" value="ECO:0007669"/>
    <property type="project" value="InterPro"/>
</dbReference>
<dbReference type="EMBL" id="VWMK01000003">
    <property type="protein sequence ID" value="KAA3768508.1"/>
    <property type="molecule type" value="Genomic_DNA"/>
</dbReference>
<feature type="domain" description="Fibronectin type III-like" evidence="4">
    <location>
        <begin position="636"/>
        <end position="705"/>
    </location>
</feature>
<dbReference type="SMART" id="SM01217">
    <property type="entry name" value="Fn3_like"/>
    <property type="match status" value="1"/>
</dbReference>
<evidence type="ECO:0000256" key="3">
    <source>
        <dbReference type="ARBA" id="ARBA00022801"/>
    </source>
</evidence>
<dbReference type="Gene3D" id="2.60.40.10">
    <property type="entry name" value="Immunoglobulins"/>
    <property type="match status" value="1"/>
</dbReference>
<dbReference type="PRINTS" id="PR00133">
    <property type="entry name" value="GLHYDRLASE3"/>
</dbReference>
<keyword evidence="2" id="KW-0732">Signal</keyword>
<protein>
    <submittedName>
        <fullName evidence="5">Beta-glucosidase</fullName>
    </submittedName>
</protein>